<dbReference type="Proteomes" id="UP000499080">
    <property type="component" value="Unassembled WGS sequence"/>
</dbReference>
<protein>
    <submittedName>
        <fullName evidence="1">Uncharacterized protein</fullName>
    </submittedName>
</protein>
<proteinExistence type="predicted"/>
<dbReference type="EMBL" id="BGPR01045225">
    <property type="protein sequence ID" value="GBO22094.1"/>
    <property type="molecule type" value="Genomic_DNA"/>
</dbReference>
<evidence type="ECO:0000313" key="1">
    <source>
        <dbReference type="EMBL" id="GBO22094.1"/>
    </source>
</evidence>
<accession>A0A4Y2VCH2</accession>
<name>A0A4Y2VCH2_ARAVE</name>
<reference evidence="1 2" key="1">
    <citation type="journal article" date="2019" name="Sci. Rep.">
        <title>Orb-weaving spider Araneus ventricosus genome elucidates the spidroin gene catalogue.</title>
        <authorList>
            <person name="Kono N."/>
            <person name="Nakamura H."/>
            <person name="Ohtoshi R."/>
            <person name="Moran D.A.P."/>
            <person name="Shinohara A."/>
            <person name="Yoshida Y."/>
            <person name="Fujiwara M."/>
            <person name="Mori M."/>
            <person name="Tomita M."/>
            <person name="Arakawa K."/>
        </authorList>
    </citation>
    <scope>NUCLEOTIDE SEQUENCE [LARGE SCALE GENOMIC DNA]</scope>
</reference>
<comment type="caution">
    <text evidence="1">The sequence shown here is derived from an EMBL/GenBank/DDBJ whole genome shotgun (WGS) entry which is preliminary data.</text>
</comment>
<dbReference type="AlphaFoldDB" id="A0A4Y2VCH2"/>
<sequence>MAPLHHLSISVWADILESVGAGVFPPNAQLKRRQSALMSPSARLYPPRNLYLGDPNGTWRAISERSMQIDFLHAGLSDKDWMRAMGAEDSSGRSV</sequence>
<evidence type="ECO:0000313" key="2">
    <source>
        <dbReference type="Proteomes" id="UP000499080"/>
    </source>
</evidence>
<gene>
    <name evidence="1" type="ORF">AVEN_186117_1</name>
</gene>
<organism evidence="1 2">
    <name type="scientific">Araneus ventricosus</name>
    <name type="common">Orbweaver spider</name>
    <name type="synonym">Epeira ventricosa</name>
    <dbReference type="NCBI Taxonomy" id="182803"/>
    <lineage>
        <taxon>Eukaryota</taxon>
        <taxon>Metazoa</taxon>
        <taxon>Ecdysozoa</taxon>
        <taxon>Arthropoda</taxon>
        <taxon>Chelicerata</taxon>
        <taxon>Arachnida</taxon>
        <taxon>Araneae</taxon>
        <taxon>Araneomorphae</taxon>
        <taxon>Entelegynae</taxon>
        <taxon>Araneoidea</taxon>
        <taxon>Araneidae</taxon>
        <taxon>Araneus</taxon>
    </lineage>
</organism>
<keyword evidence="2" id="KW-1185">Reference proteome</keyword>